<evidence type="ECO:0000256" key="1">
    <source>
        <dbReference type="ARBA" id="ARBA00022434"/>
    </source>
</evidence>
<dbReference type="GO" id="GO:0020037">
    <property type="term" value="F:heme binding"/>
    <property type="evidence" value="ECO:0007669"/>
    <property type="project" value="TreeGrafter"/>
</dbReference>
<evidence type="ECO:0000313" key="6">
    <source>
        <dbReference type="EMBL" id="WJW69223.1"/>
    </source>
</evidence>
<dbReference type="EMBL" id="CP128400">
    <property type="protein sequence ID" value="WJW69223.1"/>
    <property type="molecule type" value="Genomic_DNA"/>
</dbReference>
<dbReference type="GO" id="GO:0004322">
    <property type="term" value="F:ferroxidase activity"/>
    <property type="evidence" value="ECO:0007669"/>
    <property type="project" value="TreeGrafter"/>
</dbReference>
<feature type="compositionally biased region" description="Polar residues" evidence="3">
    <location>
        <begin position="159"/>
        <end position="171"/>
    </location>
</feature>
<dbReference type="GO" id="GO:0008199">
    <property type="term" value="F:ferric iron binding"/>
    <property type="evidence" value="ECO:0007669"/>
    <property type="project" value="InterPro"/>
</dbReference>
<dbReference type="AlphaFoldDB" id="A0A8T7M5D7"/>
<dbReference type="InterPro" id="IPR009078">
    <property type="entry name" value="Ferritin-like_SF"/>
</dbReference>
<evidence type="ECO:0000313" key="7">
    <source>
        <dbReference type="Proteomes" id="UP000521676"/>
    </source>
</evidence>
<dbReference type="Proteomes" id="UP001431572">
    <property type="component" value="Chromosome 2"/>
</dbReference>
<reference evidence="5 7" key="1">
    <citation type="submission" date="2020-06" db="EMBL/GenBank/DDBJ databases">
        <title>Anoxygenic phototrophic Chloroflexota member uses a Type I reaction center.</title>
        <authorList>
            <person name="Tsuji J.M."/>
            <person name="Shaw N.A."/>
            <person name="Nagashima S."/>
            <person name="Venkiteswaran J."/>
            <person name="Schiff S.L."/>
            <person name="Hanada S."/>
            <person name="Tank M."/>
            <person name="Neufeld J.D."/>
        </authorList>
    </citation>
    <scope>NUCLEOTIDE SEQUENCE [LARGE SCALE GENOMIC DNA]</scope>
    <source>
        <strain evidence="5">L227-S17</strain>
    </source>
</reference>
<dbReference type="GO" id="GO:0005829">
    <property type="term" value="C:cytosol"/>
    <property type="evidence" value="ECO:0007669"/>
    <property type="project" value="TreeGrafter"/>
</dbReference>
<name>A0A8T7M5D7_9CHLR</name>
<dbReference type="GO" id="GO:0006879">
    <property type="term" value="P:intracellular iron ion homeostasis"/>
    <property type="evidence" value="ECO:0007669"/>
    <property type="project" value="UniProtKB-KW"/>
</dbReference>
<evidence type="ECO:0000313" key="8">
    <source>
        <dbReference type="Proteomes" id="UP001431572"/>
    </source>
</evidence>
<dbReference type="PANTHER" id="PTHR30295:SF0">
    <property type="entry name" value="BACTERIOFERRITIN"/>
    <property type="match status" value="1"/>
</dbReference>
<evidence type="ECO:0000256" key="2">
    <source>
        <dbReference type="ARBA" id="ARBA00023004"/>
    </source>
</evidence>
<proteinExistence type="predicted"/>
<evidence type="ECO:0000259" key="4">
    <source>
        <dbReference type="Pfam" id="PF00210"/>
    </source>
</evidence>
<keyword evidence="1" id="KW-0409">Iron storage</keyword>
<dbReference type="SUPFAM" id="SSF47240">
    <property type="entry name" value="Ferritin-like"/>
    <property type="match status" value="2"/>
</dbReference>
<protein>
    <recommendedName>
        <fullName evidence="4">Ferritin/DPS domain-containing protein</fullName>
    </recommendedName>
</protein>
<dbReference type="InterPro" id="IPR008331">
    <property type="entry name" value="Ferritin_DPS_dom"/>
</dbReference>
<keyword evidence="8" id="KW-1185">Reference proteome</keyword>
<feature type="domain" description="Ferritin/DPS" evidence="4">
    <location>
        <begin position="21"/>
        <end position="140"/>
    </location>
</feature>
<keyword evidence="2" id="KW-0408">Iron</keyword>
<accession>A0A8T7M5D7</accession>
<organism evidence="5 7">
    <name type="scientific">Candidatus Chlorohelix allophototropha</name>
    <dbReference type="NCBI Taxonomy" id="3003348"/>
    <lineage>
        <taxon>Bacteria</taxon>
        <taxon>Bacillati</taxon>
        <taxon>Chloroflexota</taxon>
        <taxon>Chloroflexia</taxon>
        <taxon>Candidatus Chloroheliales</taxon>
        <taxon>Candidatus Chloroheliaceae</taxon>
        <taxon>Candidatus Chlorohelix</taxon>
    </lineage>
</organism>
<evidence type="ECO:0000313" key="5">
    <source>
        <dbReference type="EMBL" id="NWJ47305.1"/>
    </source>
</evidence>
<dbReference type="InterPro" id="IPR012347">
    <property type="entry name" value="Ferritin-like"/>
</dbReference>
<gene>
    <name evidence="5" type="ORF">HXX08_15695</name>
    <name evidence="6" type="ORF">OZ401_002820</name>
</gene>
<reference evidence="6" key="2">
    <citation type="journal article" date="2024" name="Nature">
        <title>Anoxygenic phototroph of the Chloroflexota uses a type I reaction centre.</title>
        <authorList>
            <person name="Tsuji J.M."/>
            <person name="Shaw N.A."/>
            <person name="Nagashima S."/>
            <person name="Venkiteswaran J.J."/>
            <person name="Schiff S.L."/>
            <person name="Watanabe T."/>
            <person name="Fukui M."/>
            <person name="Hanada S."/>
            <person name="Tank M."/>
            <person name="Neufeld J.D."/>
        </authorList>
    </citation>
    <scope>NUCLEOTIDE SEQUENCE</scope>
    <source>
        <strain evidence="6">L227-S17</strain>
    </source>
</reference>
<evidence type="ECO:0000256" key="3">
    <source>
        <dbReference type="SAM" id="MobiDB-lite"/>
    </source>
</evidence>
<feature type="region of interest" description="Disordered" evidence="3">
    <location>
        <begin position="153"/>
        <end position="174"/>
    </location>
</feature>
<dbReference type="Pfam" id="PF00210">
    <property type="entry name" value="Ferritin"/>
    <property type="match status" value="1"/>
</dbReference>
<sequence length="333" mass="37918">MAFSSEDARAKKATSNEEIVALLLEDMKGEHAAIIQYLQHAYKIGEAGGEIPSEIEGIARDEMRHFRWLGELVAELGGEPNMQRDPIFLDSPSTNDLLSLDVDAEQRAIDQYRDHIAAIDHPKVTLYLNRILMDELFHQGKFKDFVEEMGGNQAKEAASNDTGPWNKNPNPLSKDLELNSAGQVVAADLERKNRDDHPLVKMLNSRVQMEYETILIYLHQAFISRNPTQRDHLISDRAVWHMTHMGTLGEAVAELETRPEMELDFSSAFLSKVPVEPEEFNNWAIGREKSLLENTENLLEETGDIDEGLTNELKRLEGHNRFQVEQFKIEKNN</sequence>
<dbReference type="Proteomes" id="UP000521676">
    <property type="component" value="Unassembled WGS sequence"/>
</dbReference>
<dbReference type="EMBL" id="JACATZ010000003">
    <property type="protein sequence ID" value="NWJ47305.1"/>
    <property type="molecule type" value="Genomic_DNA"/>
</dbReference>
<dbReference type="PANTHER" id="PTHR30295">
    <property type="entry name" value="BACTERIOFERRITIN"/>
    <property type="match status" value="1"/>
</dbReference>
<dbReference type="Gene3D" id="1.20.1260.10">
    <property type="match status" value="2"/>
</dbReference>
<dbReference type="RefSeq" id="WP_341471108.1">
    <property type="nucleotide sequence ID" value="NZ_CP128400.1"/>
</dbReference>